<dbReference type="InterPro" id="IPR008258">
    <property type="entry name" value="Transglycosylase_SLT_dom_1"/>
</dbReference>
<evidence type="ECO:0000259" key="3">
    <source>
        <dbReference type="Pfam" id="PF01464"/>
    </source>
</evidence>
<evidence type="ECO:0000256" key="2">
    <source>
        <dbReference type="SAM" id="MobiDB-lite"/>
    </source>
</evidence>
<evidence type="ECO:0000256" key="1">
    <source>
        <dbReference type="ARBA" id="ARBA00007734"/>
    </source>
</evidence>
<protein>
    <submittedName>
        <fullName evidence="4">Transglycosylase SLT domain-containing protein</fullName>
    </submittedName>
</protein>
<comment type="caution">
    <text evidence="4">The sequence shown here is derived from an EMBL/GenBank/DDBJ whole genome shotgun (WGS) entry which is preliminary data.</text>
</comment>
<dbReference type="InterPro" id="IPR023346">
    <property type="entry name" value="Lysozyme-like_dom_sf"/>
</dbReference>
<feature type="compositionally biased region" description="Basic and acidic residues" evidence="2">
    <location>
        <begin position="60"/>
        <end position="89"/>
    </location>
</feature>
<feature type="domain" description="Transglycosylase SLT" evidence="3">
    <location>
        <begin position="548"/>
        <end position="653"/>
    </location>
</feature>
<evidence type="ECO:0000313" key="4">
    <source>
        <dbReference type="EMBL" id="EDA9403960.1"/>
    </source>
</evidence>
<organism evidence="4">
    <name type="scientific">Salmonella enterica subsp. enterica serovar Braenderup</name>
    <dbReference type="NCBI Taxonomy" id="149391"/>
    <lineage>
        <taxon>Bacteria</taxon>
        <taxon>Pseudomonadati</taxon>
        <taxon>Pseudomonadota</taxon>
        <taxon>Gammaproteobacteria</taxon>
        <taxon>Enterobacterales</taxon>
        <taxon>Enterobacteriaceae</taxon>
        <taxon>Salmonella</taxon>
    </lineage>
</organism>
<dbReference type="AlphaFoldDB" id="A0A5I1K9T4"/>
<accession>A0A5I1K9T4</accession>
<dbReference type="EMBL" id="AALLSV010000022">
    <property type="protein sequence ID" value="EDA9403960.1"/>
    <property type="molecule type" value="Genomic_DNA"/>
</dbReference>
<dbReference type="Pfam" id="PF01464">
    <property type="entry name" value="SLT"/>
    <property type="match status" value="1"/>
</dbReference>
<name>A0A5I1K9T4_SALET</name>
<dbReference type="SUPFAM" id="SSF53955">
    <property type="entry name" value="Lysozyme-like"/>
    <property type="match status" value="1"/>
</dbReference>
<dbReference type="PANTHER" id="PTHR37423:SF2">
    <property type="entry name" value="MEMBRANE-BOUND LYTIC MUREIN TRANSGLYCOSYLASE C"/>
    <property type="match status" value="1"/>
</dbReference>
<dbReference type="CDD" id="cd00254">
    <property type="entry name" value="LT-like"/>
    <property type="match status" value="1"/>
</dbReference>
<dbReference type="Gene3D" id="1.10.530.10">
    <property type="match status" value="1"/>
</dbReference>
<dbReference type="PANTHER" id="PTHR37423">
    <property type="entry name" value="SOLUBLE LYTIC MUREIN TRANSGLYCOSYLASE-RELATED"/>
    <property type="match status" value="1"/>
</dbReference>
<sequence>MAAVLDELVLALDIESKDFTAGEQAVHAALDRLTAAMERVADVFELGQKQTSNALAKTGSDADKAARETETAGERTGKALKKTGAEADKAASGMEQAGKRTGDAIVKTGKKAEKTAKGMEQAGKRASTFFSGIRTQILALAGVTLTLGGLKSLVTGFAGDLNQLSIASDAFGMKAKHLDGWRRAAQANAVNPEEITGAFSRLTNAKGNWDSGKAVDPVMAELFQTMARAGVNFDPSESPEKIMRKLAEIFPRLTKGEQIAYGNALGFSYAGQQFLGSGHALKDVDDFTSRSQVTPERIELARKLQRALVELDQVWSNIGMTIGTVLMPYALEFSHWLEKLGDWMQQHPEEVNKFITGFLDKVESIASKANEAADAVGGWKNVIITLIGLKVVSWALGFVNALQKLLALNAGGLGTGGVVGKLGVAGAVAVASEPYIDDALNSVFGKYDYYQRIRTADWDHFFPALFGQGDAGWVNGKWVDKRGSERPEIAPPTSGMTPWQQATQDTLNSAAFSAMGEPEQHAQSVKRPRPTKAGEALLGWLQPKLAQLEEKYNLPPGLLRSVAITESGGNQFAVSRAGAMGLFQFMPQTAKEFGLRGNDAFDPAKSADAAARKLGGLLRFFHGDLAKALAAYNWGEGNVQRKGLAAAPEETRNYIPRVLANLPHPGAAMAVQSRHPAPVSQSTVTETTHIGTLNVTTTSDNVKGITDDARRRIRNSALVSVYSSGVTG</sequence>
<feature type="region of interest" description="Disordered" evidence="2">
    <location>
        <begin position="54"/>
        <end position="103"/>
    </location>
</feature>
<gene>
    <name evidence="4" type="ORF">A4W49_20855</name>
</gene>
<reference evidence="4" key="1">
    <citation type="submission" date="2018-07" db="EMBL/GenBank/DDBJ databases">
        <authorList>
            <person name="Ashton P.M."/>
            <person name="Dallman T."/>
            <person name="Nair S."/>
            <person name="De Pinna E."/>
            <person name="Peters T."/>
            <person name="Grant K."/>
        </authorList>
    </citation>
    <scope>NUCLEOTIDE SEQUENCE</scope>
    <source>
        <strain evidence="4">236276</strain>
    </source>
</reference>
<comment type="similarity">
    <text evidence="1">Belongs to the transglycosylase Slt family.</text>
</comment>
<proteinExistence type="inferred from homology"/>